<reference evidence="2" key="1">
    <citation type="submission" date="2010-08" db="EMBL/GenBank/DDBJ databases">
        <authorList>
            <consortium name="Caenorhabditis japonica Sequencing Consortium"/>
            <person name="Wilson R.K."/>
        </authorList>
    </citation>
    <scope>NUCLEOTIDE SEQUENCE [LARGE SCALE GENOMIC DNA]</scope>
    <source>
        <strain evidence="2">DF5081</strain>
    </source>
</reference>
<organism evidence="1 2">
    <name type="scientific">Caenorhabditis japonica</name>
    <dbReference type="NCBI Taxonomy" id="281687"/>
    <lineage>
        <taxon>Eukaryota</taxon>
        <taxon>Metazoa</taxon>
        <taxon>Ecdysozoa</taxon>
        <taxon>Nematoda</taxon>
        <taxon>Chromadorea</taxon>
        <taxon>Rhabditida</taxon>
        <taxon>Rhabditina</taxon>
        <taxon>Rhabditomorpha</taxon>
        <taxon>Rhabditoidea</taxon>
        <taxon>Rhabditidae</taxon>
        <taxon>Peloderinae</taxon>
        <taxon>Caenorhabditis</taxon>
    </lineage>
</organism>
<protein>
    <submittedName>
        <fullName evidence="1">Uncharacterized protein</fullName>
    </submittedName>
</protein>
<accession>A0A8R1EVE0</accession>
<dbReference type="EnsemblMetazoa" id="CJA41883.1">
    <property type="protein sequence ID" value="CJA41883.1"/>
    <property type="gene ID" value="WBGene00217731"/>
</dbReference>
<reference evidence="1" key="2">
    <citation type="submission" date="2022-06" db="UniProtKB">
        <authorList>
            <consortium name="EnsemblMetazoa"/>
        </authorList>
    </citation>
    <scope>IDENTIFICATION</scope>
    <source>
        <strain evidence="1">DF5081</strain>
    </source>
</reference>
<evidence type="ECO:0000313" key="1">
    <source>
        <dbReference type="EnsemblMetazoa" id="CJA41883.1"/>
    </source>
</evidence>
<sequence length="60" mass="7194">MEHDTIRYINIFVRLEEGPAPGYKQRHAPNSGWDHMDEYYNYLSLTIRQVQYLGLLFSVF</sequence>
<keyword evidence="2" id="KW-1185">Reference proteome</keyword>
<name>A0A8R1EVE0_CAEJA</name>
<dbReference type="Proteomes" id="UP000005237">
    <property type="component" value="Unassembled WGS sequence"/>
</dbReference>
<evidence type="ECO:0000313" key="2">
    <source>
        <dbReference type="Proteomes" id="UP000005237"/>
    </source>
</evidence>
<proteinExistence type="predicted"/>